<dbReference type="RefSeq" id="WP_092911819.1">
    <property type="nucleotide sequence ID" value="NZ_FOXB01000011.1"/>
</dbReference>
<dbReference type="STRING" id="223786.SAMN05216234_1115"/>
<dbReference type="EMBL" id="FOXB01000011">
    <property type="protein sequence ID" value="SFP22328.1"/>
    <property type="molecule type" value="Genomic_DNA"/>
</dbReference>
<dbReference type="AlphaFoldDB" id="A0A1I5NKH7"/>
<organism evidence="1 2">
    <name type="scientific">Hydrogenimonas thermophila</name>
    <dbReference type="NCBI Taxonomy" id="223786"/>
    <lineage>
        <taxon>Bacteria</taxon>
        <taxon>Pseudomonadati</taxon>
        <taxon>Campylobacterota</taxon>
        <taxon>Epsilonproteobacteria</taxon>
        <taxon>Campylobacterales</taxon>
        <taxon>Hydrogenimonadaceae</taxon>
        <taxon>Hydrogenimonas</taxon>
    </lineage>
</organism>
<dbReference type="InterPro" id="IPR009078">
    <property type="entry name" value="Ferritin-like_SF"/>
</dbReference>
<evidence type="ECO:0000313" key="1">
    <source>
        <dbReference type="EMBL" id="SFP22328.1"/>
    </source>
</evidence>
<sequence>MQKRLFVSVHEAWLRLLFSSFAVNDREWAEKLYDYSEIIYRHLRFIETIYVAKNIEYSYERPAIELNFKTEGEAALFCDEALERVEKQLSDNGDPLAKRMLNDLGFIRSTLKREFERSEKVTAFNKSLTLDGYELEKSSLDALVMFLFEESYKEYELIVIYSYAGTVVEDKRLSEIFQILIDESKFHLKSFARMMAKMGILAVPRMVTQEIYKFESLKKFLEDGIEEEKGAKEQCRALAEAVDNEELQNFFNFINFQEDYHITLMQEALERIE</sequence>
<dbReference type="Gene3D" id="1.20.1260.10">
    <property type="match status" value="1"/>
</dbReference>
<accession>A0A1I5NKH7</accession>
<name>A0A1I5NKH7_9BACT</name>
<keyword evidence="2" id="KW-1185">Reference proteome</keyword>
<dbReference type="InterPro" id="IPR012347">
    <property type="entry name" value="Ferritin-like"/>
</dbReference>
<reference evidence="1 2" key="1">
    <citation type="submission" date="2016-10" db="EMBL/GenBank/DDBJ databases">
        <authorList>
            <person name="de Groot N.N."/>
        </authorList>
    </citation>
    <scope>NUCLEOTIDE SEQUENCE [LARGE SCALE GENOMIC DNA]</scope>
    <source>
        <strain evidence="1 2">EP1-55-1</strain>
    </source>
</reference>
<dbReference type="SUPFAM" id="SSF47240">
    <property type="entry name" value="Ferritin-like"/>
    <property type="match status" value="1"/>
</dbReference>
<gene>
    <name evidence="1" type="ORF">SAMN05216234_1115</name>
</gene>
<evidence type="ECO:0000313" key="2">
    <source>
        <dbReference type="Proteomes" id="UP000199227"/>
    </source>
</evidence>
<protein>
    <submittedName>
        <fullName evidence="1">Uncharacterized protein</fullName>
    </submittedName>
</protein>
<dbReference type="OrthoDB" id="5333840at2"/>
<proteinExistence type="predicted"/>
<dbReference type="Proteomes" id="UP000199227">
    <property type="component" value="Unassembled WGS sequence"/>
</dbReference>